<keyword evidence="1" id="KW-1133">Transmembrane helix</keyword>
<gene>
    <name evidence="2" type="ORF">SFRICE_001788</name>
</gene>
<dbReference type="EMBL" id="ODYU01000236">
    <property type="protein sequence ID" value="SOQ34671.1"/>
    <property type="molecule type" value="Genomic_DNA"/>
</dbReference>
<keyword evidence="1" id="KW-0812">Transmembrane</keyword>
<dbReference type="AlphaFoldDB" id="A0A2H1V1G8"/>
<evidence type="ECO:0000256" key="1">
    <source>
        <dbReference type="SAM" id="Phobius"/>
    </source>
</evidence>
<sequence>MITVNWTLTRYMFLYWDKPATTSQNRCNSCKPGSTVDFFIFIFLYVSPIIPIYSRYNHENTRILKSGASQTHESWIPLPSEIAAKHRPKKF</sequence>
<feature type="transmembrane region" description="Helical" evidence="1">
    <location>
        <begin position="38"/>
        <end position="56"/>
    </location>
</feature>
<accession>A0A2H1V1G8</accession>
<name>A0A2H1V1G8_SPOFR</name>
<organism evidence="2">
    <name type="scientific">Spodoptera frugiperda</name>
    <name type="common">Fall armyworm</name>
    <dbReference type="NCBI Taxonomy" id="7108"/>
    <lineage>
        <taxon>Eukaryota</taxon>
        <taxon>Metazoa</taxon>
        <taxon>Ecdysozoa</taxon>
        <taxon>Arthropoda</taxon>
        <taxon>Hexapoda</taxon>
        <taxon>Insecta</taxon>
        <taxon>Pterygota</taxon>
        <taxon>Neoptera</taxon>
        <taxon>Endopterygota</taxon>
        <taxon>Lepidoptera</taxon>
        <taxon>Glossata</taxon>
        <taxon>Ditrysia</taxon>
        <taxon>Noctuoidea</taxon>
        <taxon>Noctuidae</taxon>
        <taxon>Amphipyrinae</taxon>
        <taxon>Spodoptera</taxon>
    </lineage>
</organism>
<proteinExistence type="predicted"/>
<evidence type="ECO:0000313" key="2">
    <source>
        <dbReference type="EMBL" id="SOQ34671.1"/>
    </source>
</evidence>
<protein>
    <submittedName>
        <fullName evidence="2">SFRICE_001788</fullName>
    </submittedName>
</protein>
<reference evidence="2" key="1">
    <citation type="submission" date="2016-07" db="EMBL/GenBank/DDBJ databases">
        <authorList>
            <person name="Bretaudeau A."/>
        </authorList>
    </citation>
    <scope>NUCLEOTIDE SEQUENCE</scope>
    <source>
        <strain evidence="2">Rice</strain>
        <tissue evidence="2">Whole body</tissue>
    </source>
</reference>
<keyword evidence="1" id="KW-0472">Membrane</keyword>